<protein>
    <submittedName>
        <fullName evidence="7">Polysaccharide biosynthesis protein</fullName>
    </submittedName>
</protein>
<evidence type="ECO:0000313" key="8">
    <source>
        <dbReference type="Proteomes" id="UP000002772"/>
    </source>
</evidence>
<keyword evidence="4 6" id="KW-1133">Transmembrane helix</keyword>
<dbReference type="OrthoDB" id="9769862at2"/>
<dbReference type="GO" id="GO:0005886">
    <property type="term" value="C:plasma membrane"/>
    <property type="evidence" value="ECO:0007669"/>
    <property type="project" value="UniProtKB-SubCell"/>
</dbReference>
<sequence length="497" mass="54446">MEDKRQNNVYTHILKYTGLFGGVQALSILVALVRNKLVAILLGPMGMGLMSLFNTTIRFISDSTNLGVGVSAVKHLSEAYEQNDKQKLQQSVQTIRAWATVTALGGMLVCALLSPLLSRYTFGWGKHTLHFLLLSPAVAMTTLTLGETAILKGVRKLGALAHISLINIVLALILTVPLFFFLGISAIVPSINLVALTQLAVTLTFSLHCCPMQFRLDKATLQRGVSMIKLGIAFLFAGIFGSGSDFLIRSFVNNAGSPDTLGLFNAGYMITMTYGGMVFSAMETDYFPRLSAIEQTGATLNATVNKQIEVSLLIISPMLVALIIGLPLILPLLYSRTFSPATAMAQIMALALYLRAVKLPIAYLPLARGDSRSYLLMEGIYAVVYILISIGCFHAFGLFGLGAAVVSVACFDFIMLNVYMRFRYGYMLSRSAVKLMLQQLPIGLVAYVLTKTGESWTYWLAGTGLFCLSLYLSLKELHKRTRLWDKLKAKYFHSSQS</sequence>
<reference evidence="8" key="1">
    <citation type="journal article" date="2011" name="Stand. Genomic Sci.">
        <title>Non-contiguous finished genome sequence of the opportunistic oral pathogen Prevotella multisaccharivorax type strain (PPPA20).</title>
        <authorList>
            <person name="Pati A."/>
            <person name="Gronow S."/>
            <person name="Lu M."/>
            <person name="Lapidus A."/>
            <person name="Nolan M."/>
            <person name="Lucas S."/>
            <person name="Hammon N."/>
            <person name="Deshpande S."/>
            <person name="Cheng J.F."/>
            <person name="Tapia R."/>
            <person name="Han C."/>
            <person name="Goodwin L."/>
            <person name="Pitluck S."/>
            <person name="Liolios K."/>
            <person name="Pagani I."/>
            <person name="Mavromatis K."/>
            <person name="Mikhailova N."/>
            <person name="Huntemann M."/>
            <person name="Chen A."/>
            <person name="Palaniappan K."/>
            <person name="Land M."/>
            <person name="Hauser L."/>
            <person name="Detter J.C."/>
            <person name="Brambilla E.M."/>
            <person name="Rohde M."/>
            <person name="Goker M."/>
            <person name="Woyke T."/>
            <person name="Bristow J."/>
            <person name="Eisen J.A."/>
            <person name="Markowitz V."/>
            <person name="Hugenholtz P."/>
            <person name="Kyrpides N.C."/>
            <person name="Klenk H.P."/>
            <person name="Ivanova N."/>
        </authorList>
    </citation>
    <scope>NUCLEOTIDE SEQUENCE [LARGE SCALE GENOMIC DNA]</scope>
    <source>
        <strain evidence="8">DSM 17128</strain>
    </source>
</reference>
<evidence type="ECO:0000256" key="5">
    <source>
        <dbReference type="ARBA" id="ARBA00023136"/>
    </source>
</evidence>
<feature type="transmembrane region" description="Helical" evidence="6">
    <location>
        <begin position="402"/>
        <end position="420"/>
    </location>
</feature>
<dbReference type="eggNOG" id="COG2244">
    <property type="taxonomic scope" value="Bacteria"/>
</dbReference>
<accession>F8N6E7</accession>
<evidence type="ECO:0000256" key="1">
    <source>
        <dbReference type="ARBA" id="ARBA00004651"/>
    </source>
</evidence>
<evidence type="ECO:0000256" key="3">
    <source>
        <dbReference type="ARBA" id="ARBA00022692"/>
    </source>
</evidence>
<dbReference type="PANTHER" id="PTHR30250">
    <property type="entry name" value="PST FAMILY PREDICTED COLANIC ACID TRANSPORTER"/>
    <property type="match status" value="1"/>
</dbReference>
<dbReference type="Proteomes" id="UP000002772">
    <property type="component" value="Unassembled WGS sequence"/>
</dbReference>
<gene>
    <name evidence="7" type="ORF">Premu_1848</name>
</gene>
<dbReference type="Pfam" id="PF13440">
    <property type="entry name" value="Polysacc_synt_3"/>
    <property type="match status" value="1"/>
</dbReference>
<feature type="transmembrane region" description="Helical" evidence="6">
    <location>
        <begin position="95"/>
        <end position="117"/>
    </location>
</feature>
<feature type="transmembrane region" description="Helical" evidence="6">
    <location>
        <begin position="230"/>
        <end position="251"/>
    </location>
</feature>
<keyword evidence="5 6" id="KW-0472">Membrane</keyword>
<dbReference type="RefSeq" id="WP_007574657.1">
    <property type="nucleotide sequence ID" value="NZ_BPTS01000002.1"/>
</dbReference>
<feature type="transmembrane region" description="Helical" evidence="6">
    <location>
        <begin position="12"/>
        <end position="32"/>
    </location>
</feature>
<keyword evidence="3 6" id="KW-0812">Transmembrane</keyword>
<feature type="transmembrane region" description="Helical" evidence="6">
    <location>
        <begin position="163"/>
        <end position="184"/>
    </location>
</feature>
<dbReference type="EMBL" id="GL945017">
    <property type="protein sequence ID" value="EGN57252.1"/>
    <property type="molecule type" value="Genomic_DNA"/>
</dbReference>
<feature type="transmembrane region" description="Helical" evidence="6">
    <location>
        <begin position="375"/>
        <end position="396"/>
    </location>
</feature>
<feature type="transmembrane region" description="Helical" evidence="6">
    <location>
        <begin position="456"/>
        <end position="474"/>
    </location>
</feature>
<keyword evidence="8" id="KW-1185">Reference proteome</keyword>
<dbReference type="InterPro" id="IPR050833">
    <property type="entry name" value="Poly_Biosynth_Transport"/>
</dbReference>
<proteinExistence type="predicted"/>
<feature type="transmembrane region" description="Helical" evidence="6">
    <location>
        <begin position="190"/>
        <end position="210"/>
    </location>
</feature>
<dbReference type="STRING" id="688246.Premu_1848"/>
<feature type="transmembrane region" description="Helical" evidence="6">
    <location>
        <begin position="38"/>
        <end position="57"/>
    </location>
</feature>
<comment type="subcellular location">
    <subcellularLocation>
        <location evidence="1">Cell membrane</location>
        <topology evidence="1">Multi-pass membrane protein</topology>
    </subcellularLocation>
</comment>
<feature type="transmembrane region" description="Helical" evidence="6">
    <location>
        <begin position="310"/>
        <end position="330"/>
    </location>
</feature>
<feature type="transmembrane region" description="Helical" evidence="6">
    <location>
        <begin position="129"/>
        <end position="151"/>
    </location>
</feature>
<evidence type="ECO:0000313" key="7">
    <source>
        <dbReference type="EMBL" id="EGN57252.1"/>
    </source>
</evidence>
<name>F8N6E7_9BACT</name>
<feature type="transmembrane region" description="Helical" evidence="6">
    <location>
        <begin position="432"/>
        <end position="450"/>
    </location>
</feature>
<evidence type="ECO:0000256" key="6">
    <source>
        <dbReference type="SAM" id="Phobius"/>
    </source>
</evidence>
<dbReference type="HOGENOM" id="CLU_042154_2_0_10"/>
<keyword evidence="2" id="KW-1003">Cell membrane</keyword>
<feature type="transmembrane region" description="Helical" evidence="6">
    <location>
        <begin position="263"/>
        <end position="282"/>
    </location>
</feature>
<dbReference type="AlphaFoldDB" id="F8N6E7"/>
<organism evidence="7 8">
    <name type="scientific">Hallella multisaccharivorax DSM 17128</name>
    <dbReference type="NCBI Taxonomy" id="688246"/>
    <lineage>
        <taxon>Bacteria</taxon>
        <taxon>Pseudomonadati</taxon>
        <taxon>Bacteroidota</taxon>
        <taxon>Bacteroidia</taxon>
        <taxon>Bacteroidales</taxon>
        <taxon>Prevotellaceae</taxon>
        <taxon>Hallella</taxon>
    </lineage>
</organism>
<evidence type="ECO:0000256" key="4">
    <source>
        <dbReference type="ARBA" id="ARBA00022989"/>
    </source>
</evidence>
<dbReference type="PANTHER" id="PTHR30250:SF11">
    <property type="entry name" value="O-ANTIGEN TRANSPORTER-RELATED"/>
    <property type="match status" value="1"/>
</dbReference>
<evidence type="ECO:0000256" key="2">
    <source>
        <dbReference type="ARBA" id="ARBA00022475"/>
    </source>
</evidence>